<dbReference type="PRINTS" id="PR00090">
    <property type="entry name" value="RNGDIOXGNASE"/>
</dbReference>
<evidence type="ECO:0000256" key="2">
    <source>
        <dbReference type="ARBA" id="ARBA00022723"/>
    </source>
</evidence>
<dbReference type="Pfam" id="PF00355">
    <property type="entry name" value="Rieske"/>
    <property type="match status" value="1"/>
</dbReference>
<evidence type="ECO:0000256" key="5">
    <source>
        <dbReference type="ARBA" id="ARBA00023014"/>
    </source>
</evidence>
<keyword evidence="5" id="KW-0411">Iron-sulfur</keyword>
<accession>A0A382Z2H1</accession>
<gene>
    <name evidence="7" type="ORF">METZ01_LOCUS442233</name>
</gene>
<keyword evidence="3" id="KW-0560">Oxidoreductase</keyword>
<dbReference type="PANTHER" id="PTHR43756">
    <property type="entry name" value="CHOLINE MONOOXYGENASE, CHLOROPLASTIC"/>
    <property type="match status" value="1"/>
</dbReference>
<keyword evidence="4" id="KW-0408">Iron</keyword>
<evidence type="ECO:0000259" key="6">
    <source>
        <dbReference type="PROSITE" id="PS51296"/>
    </source>
</evidence>
<dbReference type="PROSITE" id="PS51296">
    <property type="entry name" value="RIESKE"/>
    <property type="match status" value="1"/>
</dbReference>
<dbReference type="SUPFAM" id="SSF50022">
    <property type="entry name" value="ISP domain"/>
    <property type="match status" value="1"/>
</dbReference>
<dbReference type="GO" id="GO:0051537">
    <property type="term" value="F:2 iron, 2 sulfur cluster binding"/>
    <property type="evidence" value="ECO:0007669"/>
    <property type="project" value="UniProtKB-KW"/>
</dbReference>
<sequence length="106" mass="12594">MNSFYKTSETLKQGSMTLKGEYYTDPEILKLEYKKIFHQRWICIGHISEFKIKGNYKVVNLDKESFILYRDDLENIQSFYNVCRHRGTRICNNKSGNFSKSIQCGY</sequence>
<organism evidence="7">
    <name type="scientific">marine metagenome</name>
    <dbReference type="NCBI Taxonomy" id="408172"/>
    <lineage>
        <taxon>unclassified sequences</taxon>
        <taxon>metagenomes</taxon>
        <taxon>ecological metagenomes</taxon>
    </lineage>
</organism>
<dbReference type="Gene3D" id="2.102.10.10">
    <property type="entry name" value="Rieske [2Fe-2S] iron-sulphur domain"/>
    <property type="match status" value="1"/>
</dbReference>
<dbReference type="Gene3D" id="3.90.380.10">
    <property type="entry name" value="Naphthalene 1,2-dioxygenase Alpha Subunit, Chain A, domain 1"/>
    <property type="match status" value="1"/>
</dbReference>
<dbReference type="InterPro" id="IPR036922">
    <property type="entry name" value="Rieske_2Fe-2S_sf"/>
</dbReference>
<evidence type="ECO:0000256" key="3">
    <source>
        <dbReference type="ARBA" id="ARBA00023002"/>
    </source>
</evidence>
<evidence type="ECO:0000256" key="1">
    <source>
        <dbReference type="ARBA" id="ARBA00022714"/>
    </source>
</evidence>
<evidence type="ECO:0000256" key="4">
    <source>
        <dbReference type="ARBA" id="ARBA00023004"/>
    </source>
</evidence>
<feature type="domain" description="Rieske" evidence="6">
    <location>
        <begin position="41"/>
        <end position="106"/>
    </location>
</feature>
<keyword evidence="1" id="KW-0001">2Fe-2S</keyword>
<proteinExistence type="predicted"/>
<protein>
    <recommendedName>
        <fullName evidence="6">Rieske domain-containing protein</fullName>
    </recommendedName>
</protein>
<dbReference type="GO" id="GO:0016491">
    <property type="term" value="F:oxidoreductase activity"/>
    <property type="evidence" value="ECO:0007669"/>
    <property type="project" value="UniProtKB-KW"/>
</dbReference>
<dbReference type="AlphaFoldDB" id="A0A382Z2H1"/>
<dbReference type="GO" id="GO:0046872">
    <property type="term" value="F:metal ion binding"/>
    <property type="evidence" value="ECO:0007669"/>
    <property type="project" value="UniProtKB-KW"/>
</dbReference>
<reference evidence="7" key="1">
    <citation type="submission" date="2018-05" db="EMBL/GenBank/DDBJ databases">
        <authorList>
            <person name="Lanie J.A."/>
            <person name="Ng W.-L."/>
            <person name="Kazmierczak K.M."/>
            <person name="Andrzejewski T.M."/>
            <person name="Davidsen T.M."/>
            <person name="Wayne K.J."/>
            <person name="Tettelin H."/>
            <person name="Glass J.I."/>
            <person name="Rusch D."/>
            <person name="Podicherti R."/>
            <person name="Tsui H.-C.T."/>
            <person name="Winkler M.E."/>
        </authorList>
    </citation>
    <scope>NUCLEOTIDE SEQUENCE</scope>
</reference>
<feature type="non-terminal residue" evidence="7">
    <location>
        <position position="106"/>
    </location>
</feature>
<dbReference type="PANTHER" id="PTHR43756:SF5">
    <property type="entry name" value="CHOLINE MONOOXYGENASE, CHLOROPLASTIC"/>
    <property type="match status" value="1"/>
</dbReference>
<name>A0A382Z2H1_9ZZZZ</name>
<keyword evidence="2" id="KW-0479">Metal-binding</keyword>
<dbReference type="EMBL" id="UINC01180270">
    <property type="protein sequence ID" value="SVD89379.1"/>
    <property type="molecule type" value="Genomic_DNA"/>
</dbReference>
<dbReference type="InterPro" id="IPR001663">
    <property type="entry name" value="Rng_hydr_dOase-A"/>
</dbReference>
<dbReference type="InterPro" id="IPR017941">
    <property type="entry name" value="Rieske_2Fe-2S"/>
</dbReference>
<evidence type="ECO:0000313" key="7">
    <source>
        <dbReference type="EMBL" id="SVD89379.1"/>
    </source>
</evidence>